<dbReference type="PIRSF" id="PIRSF000538">
    <property type="entry name" value="GlpK"/>
    <property type="match status" value="1"/>
</dbReference>
<evidence type="ECO:0000256" key="9">
    <source>
        <dbReference type="RuleBase" id="RU364073"/>
    </source>
</evidence>
<proteinExistence type="inferred from homology"/>
<evidence type="ECO:0000259" key="10">
    <source>
        <dbReference type="Pfam" id="PF00370"/>
    </source>
</evidence>
<feature type="domain" description="Carbohydrate kinase FGGY C-terminal" evidence="11">
    <location>
        <begin position="257"/>
        <end position="452"/>
    </location>
</feature>
<keyword evidence="5 8" id="KW-0418">Kinase</keyword>
<dbReference type="InterPro" id="IPR050406">
    <property type="entry name" value="FGGY_Carb_Kinase"/>
</dbReference>
<dbReference type="PANTHER" id="PTHR43095">
    <property type="entry name" value="SUGAR KINASE"/>
    <property type="match status" value="1"/>
</dbReference>
<accession>S0FTE6</accession>
<dbReference type="EC" id="2.7.1.17" evidence="9"/>
<dbReference type="Proteomes" id="UP000014155">
    <property type="component" value="Unassembled WGS sequence"/>
</dbReference>
<protein>
    <recommendedName>
        <fullName evidence="9">Xylulose kinase</fullName>
        <shortName evidence="9">Xylulokinase</shortName>
        <ecNumber evidence="9">2.7.1.17</ecNumber>
    </recommendedName>
</protein>
<dbReference type="EMBL" id="AORV01000027">
    <property type="protein sequence ID" value="EMS72439.1"/>
    <property type="molecule type" value="Genomic_DNA"/>
</dbReference>
<sequence length="510" mass="55996">MGNYILAHDLGTSGNKATLYDFEGKLQSSVVYVYDTFYPGPGCVEQDPEDWWKAVCISTRQLIEKAGINKNDIACITFSAQMMGCLLVDREGEPLRNSIIWADTRAVKQEKFMHSVLDMHETYKITGHRISASYSAAKMLWIKDNLPGLYGRAYKVLHAKDYIIFKLTGNMITDYSDASGMNLFDINTKDWSEEIINALGIERGILPDAHPSTDIAGVVSPKAASEIELTAGIPVVIGGGDGSCAAVGAGVVEEGKAYNVVGSSSWIALATDKPIYDDKMRTFNWVHLDPKLYSPCGTMQSAGYSYNWLKNTLCDMEVMDAGQKGVNPYSIIDNKVLNSPPGANSLLFLPYLLGERSPRWNPDAKGAFVGLTMTSSKEDILRSVLEGVGYNLKVILDILNNYAEVNEVTVIGGGAKGKVWLQILADIWQKPVVIPEYMEEATSMGAAVCGGIGIGAFSDFKVINKLNKAKSTILPRTEYSGIYSRLFEIFNDTYKALEPIFEKLPVWDIG</sequence>
<dbReference type="PROSITE" id="PS00445">
    <property type="entry name" value="FGGY_KINASES_2"/>
    <property type="match status" value="1"/>
</dbReference>
<dbReference type="PATRIC" id="fig|1195236.3.peg.1939"/>
<keyword evidence="3 8" id="KW-0808">Transferase</keyword>
<dbReference type="GO" id="GO:0005524">
    <property type="term" value="F:ATP binding"/>
    <property type="evidence" value="ECO:0007669"/>
    <property type="project" value="UniProtKB-KW"/>
</dbReference>
<evidence type="ECO:0000313" key="13">
    <source>
        <dbReference type="Proteomes" id="UP000014155"/>
    </source>
</evidence>
<evidence type="ECO:0000313" key="12">
    <source>
        <dbReference type="EMBL" id="EMS72439.1"/>
    </source>
</evidence>
<dbReference type="CDD" id="cd07805">
    <property type="entry name" value="ASKHA_NBD_FGGY_CvXK-like"/>
    <property type="match status" value="1"/>
</dbReference>
<keyword evidence="4 9" id="KW-0547">Nucleotide-binding</keyword>
<evidence type="ECO:0000256" key="5">
    <source>
        <dbReference type="ARBA" id="ARBA00022777"/>
    </source>
</evidence>
<keyword evidence="7 9" id="KW-0119">Carbohydrate metabolism</keyword>
<dbReference type="PANTHER" id="PTHR43095:SF5">
    <property type="entry name" value="XYLULOSE KINASE"/>
    <property type="match status" value="1"/>
</dbReference>
<dbReference type="SUPFAM" id="SSF53067">
    <property type="entry name" value="Actin-like ATPase domain"/>
    <property type="match status" value="2"/>
</dbReference>
<dbReference type="RefSeq" id="WP_004625150.1">
    <property type="nucleotide sequence ID" value="NZ_AORV01000027.1"/>
</dbReference>
<dbReference type="AlphaFoldDB" id="S0FTE6"/>
<evidence type="ECO:0000256" key="6">
    <source>
        <dbReference type="ARBA" id="ARBA00022840"/>
    </source>
</evidence>
<dbReference type="STRING" id="1195236.CTER_1613"/>
<dbReference type="eggNOG" id="COG1070">
    <property type="taxonomic scope" value="Bacteria"/>
</dbReference>
<evidence type="ECO:0000259" key="11">
    <source>
        <dbReference type="Pfam" id="PF02782"/>
    </source>
</evidence>
<dbReference type="InterPro" id="IPR018483">
    <property type="entry name" value="Carb_kinase_FGGY_CS"/>
</dbReference>
<dbReference type="InterPro" id="IPR043129">
    <property type="entry name" value="ATPase_NBD"/>
</dbReference>
<dbReference type="InterPro" id="IPR000577">
    <property type="entry name" value="Carb_kinase_FGGY"/>
</dbReference>
<dbReference type="InterPro" id="IPR018484">
    <property type="entry name" value="FGGY_N"/>
</dbReference>
<gene>
    <name evidence="9" type="primary">xylB</name>
    <name evidence="12" type="ORF">CTER_1613</name>
</gene>
<comment type="similarity">
    <text evidence="1 8">Belongs to the FGGY kinase family.</text>
</comment>
<dbReference type="Pfam" id="PF00370">
    <property type="entry name" value="FGGY_N"/>
    <property type="match status" value="1"/>
</dbReference>
<comment type="catalytic activity">
    <reaction evidence="9">
        <text>D-xylulose + ATP = D-xylulose 5-phosphate + ADP + H(+)</text>
        <dbReference type="Rhea" id="RHEA:10964"/>
        <dbReference type="ChEBI" id="CHEBI:15378"/>
        <dbReference type="ChEBI" id="CHEBI:17140"/>
        <dbReference type="ChEBI" id="CHEBI:30616"/>
        <dbReference type="ChEBI" id="CHEBI:57737"/>
        <dbReference type="ChEBI" id="CHEBI:456216"/>
        <dbReference type="EC" id="2.7.1.17"/>
    </reaction>
</comment>
<organism evidence="12 13">
    <name type="scientific">Ruminiclostridium cellobioparum subsp. termitidis CT1112</name>
    <dbReference type="NCBI Taxonomy" id="1195236"/>
    <lineage>
        <taxon>Bacteria</taxon>
        <taxon>Bacillati</taxon>
        <taxon>Bacillota</taxon>
        <taxon>Clostridia</taxon>
        <taxon>Eubacteriales</taxon>
        <taxon>Oscillospiraceae</taxon>
        <taxon>Ruminiclostridium</taxon>
    </lineage>
</organism>
<dbReference type="Pfam" id="PF02782">
    <property type="entry name" value="FGGY_C"/>
    <property type="match status" value="1"/>
</dbReference>
<dbReference type="InterPro" id="IPR018485">
    <property type="entry name" value="FGGY_C"/>
</dbReference>
<dbReference type="GO" id="GO:0005997">
    <property type="term" value="P:xylulose metabolic process"/>
    <property type="evidence" value="ECO:0007669"/>
    <property type="project" value="InterPro"/>
</dbReference>
<evidence type="ECO:0000256" key="1">
    <source>
        <dbReference type="ARBA" id="ARBA00009156"/>
    </source>
</evidence>
<reference evidence="12 13" key="1">
    <citation type="journal article" date="2013" name="Genome Announc.">
        <title>Draft Genome Sequence of the Cellulolytic, Mesophilic, Anaerobic Bacterium Clostridium termitidis Strain CT1112 (DSM 5398).</title>
        <authorList>
            <person name="Lal S."/>
            <person name="Ramachandran U."/>
            <person name="Zhang X."/>
            <person name="Munir R."/>
            <person name="Sparling R."/>
            <person name="Levin D.B."/>
        </authorList>
    </citation>
    <scope>NUCLEOTIDE SEQUENCE [LARGE SCALE GENOMIC DNA]</scope>
    <source>
        <strain evidence="12 13">CT1112</strain>
    </source>
</reference>
<evidence type="ECO:0000256" key="4">
    <source>
        <dbReference type="ARBA" id="ARBA00022741"/>
    </source>
</evidence>
<evidence type="ECO:0000256" key="2">
    <source>
        <dbReference type="ARBA" id="ARBA00022629"/>
    </source>
</evidence>
<dbReference type="GO" id="GO:0042732">
    <property type="term" value="P:D-xylose metabolic process"/>
    <property type="evidence" value="ECO:0007669"/>
    <property type="project" value="UniProtKB-KW"/>
</dbReference>
<keyword evidence="13" id="KW-1185">Reference proteome</keyword>
<evidence type="ECO:0000256" key="7">
    <source>
        <dbReference type="ARBA" id="ARBA00023277"/>
    </source>
</evidence>
<evidence type="ECO:0000256" key="8">
    <source>
        <dbReference type="RuleBase" id="RU003733"/>
    </source>
</evidence>
<name>S0FTE6_RUMCE</name>
<dbReference type="GO" id="GO:0004856">
    <property type="term" value="F:D-xylulokinase activity"/>
    <property type="evidence" value="ECO:0007669"/>
    <property type="project" value="UniProtKB-EC"/>
</dbReference>
<evidence type="ECO:0000256" key="3">
    <source>
        <dbReference type="ARBA" id="ARBA00022679"/>
    </source>
</evidence>
<dbReference type="InterPro" id="IPR006000">
    <property type="entry name" value="Xylulokinase"/>
</dbReference>
<dbReference type="NCBIfam" id="TIGR01312">
    <property type="entry name" value="XylB"/>
    <property type="match status" value="1"/>
</dbReference>
<comment type="caution">
    <text evidence="12">The sequence shown here is derived from an EMBL/GenBank/DDBJ whole genome shotgun (WGS) entry which is preliminary data.</text>
</comment>
<dbReference type="PROSITE" id="PS00933">
    <property type="entry name" value="FGGY_KINASES_1"/>
    <property type="match status" value="1"/>
</dbReference>
<keyword evidence="6 9" id="KW-0067">ATP-binding</keyword>
<dbReference type="Gene3D" id="3.30.420.40">
    <property type="match status" value="2"/>
</dbReference>
<feature type="domain" description="Carbohydrate kinase FGGY N-terminal" evidence="10">
    <location>
        <begin position="4"/>
        <end position="248"/>
    </location>
</feature>
<keyword evidence="2 9" id="KW-0859">Xylose metabolism</keyword>